<comment type="similarity">
    <text evidence="7">Belongs to the binding-protein-dependent transport system permease family.</text>
</comment>
<feature type="transmembrane region" description="Helical" evidence="7">
    <location>
        <begin position="229"/>
        <end position="249"/>
    </location>
</feature>
<evidence type="ECO:0000256" key="2">
    <source>
        <dbReference type="ARBA" id="ARBA00022448"/>
    </source>
</evidence>
<name>A0ABX1KE80_9MICO</name>
<feature type="transmembrane region" description="Helical" evidence="7">
    <location>
        <begin position="170"/>
        <end position="192"/>
    </location>
</feature>
<comment type="subcellular location">
    <subcellularLocation>
        <location evidence="1 7">Cell membrane</location>
        <topology evidence="1 7">Multi-pass membrane protein</topology>
    </subcellularLocation>
</comment>
<keyword evidence="2 7" id="KW-0813">Transport</keyword>
<keyword evidence="5 7" id="KW-1133">Transmembrane helix</keyword>
<keyword evidence="6 7" id="KW-0472">Membrane</keyword>
<evidence type="ECO:0000256" key="3">
    <source>
        <dbReference type="ARBA" id="ARBA00022475"/>
    </source>
</evidence>
<dbReference type="InterPro" id="IPR035906">
    <property type="entry name" value="MetI-like_sf"/>
</dbReference>
<comment type="caution">
    <text evidence="9">The sequence shown here is derived from an EMBL/GenBank/DDBJ whole genome shotgun (WGS) entry which is preliminary data.</text>
</comment>
<evidence type="ECO:0000256" key="5">
    <source>
        <dbReference type="ARBA" id="ARBA00022989"/>
    </source>
</evidence>
<dbReference type="PANTHER" id="PTHR43744:SF8">
    <property type="entry name" value="SN-GLYCEROL-3-PHOSPHATE TRANSPORT SYSTEM PERMEASE PROTEIN UGPE"/>
    <property type="match status" value="1"/>
</dbReference>
<dbReference type="PANTHER" id="PTHR43744">
    <property type="entry name" value="ABC TRANSPORTER PERMEASE PROTEIN MG189-RELATED-RELATED"/>
    <property type="match status" value="1"/>
</dbReference>
<feature type="transmembrane region" description="Helical" evidence="7">
    <location>
        <begin position="126"/>
        <end position="149"/>
    </location>
</feature>
<evidence type="ECO:0000256" key="7">
    <source>
        <dbReference type="RuleBase" id="RU363032"/>
    </source>
</evidence>
<keyword evidence="3" id="KW-1003">Cell membrane</keyword>
<evidence type="ECO:0000259" key="8">
    <source>
        <dbReference type="PROSITE" id="PS50928"/>
    </source>
</evidence>
<sequence length="264" mass="28723">MVVLAVLVLIVASPVLYALLNSFRSYSEITMDPMGLPTEFTLDNYIQLFQQTDYGEALVNTLIITVATVVLLVAIVPMAAYGIERVGGRTSRWIYVLFIAGLMIPFQVRMIPLVKGFDDVGLYSTLTSVILVHLGGAASFGILLYCSFIKGIPIEVEEAASIDGAGKFRTFWSIVFPMLLPVTSAFVIIQALGLWNDFFIPLVFLDSSSAGTINVAINRMVGLLTSQWQLIYTGAILAIIPSVAIFAAFQRYFIKGMSVGAVKG</sequence>
<feature type="transmembrane region" description="Helical" evidence="7">
    <location>
        <begin position="93"/>
        <end position="114"/>
    </location>
</feature>
<organism evidence="9 10">
    <name type="scientific">Microbacterium salsuginis</name>
    <dbReference type="NCBI Taxonomy" id="2722803"/>
    <lineage>
        <taxon>Bacteria</taxon>
        <taxon>Bacillati</taxon>
        <taxon>Actinomycetota</taxon>
        <taxon>Actinomycetes</taxon>
        <taxon>Micrococcales</taxon>
        <taxon>Microbacteriaceae</taxon>
        <taxon>Microbacterium</taxon>
    </lineage>
</organism>
<dbReference type="EMBL" id="JABACI010000003">
    <property type="protein sequence ID" value="NLP84293.1"/>
    <property type="molecule type" value="Genomic_DNA"/>
</dbReference>
<evidence type="ECO:0000313" key="10">
    <source>
        <dbReference type="Proteomes" id="UP001429745"/>
    </source>
</evidence>
<evidence type="ECO:0000313" key="9">
    <source>
        <dbReference type="EMBL" id="NLP84293.1"/>
    </source>
</evidence>
<protein>
    <submittedName>
        <fullName evidence="9">Carbohydrate ABC transporter permease</fullName>
    </submittedName>
</protein>
<dbReference type="PROSITE" id="PS50928">
    <property type="entry name" value="ABC_TM1"/>
    <property type="match status" value="1"/>
</dbReference>
<keyword evidence="4 7" id="KW-0812">Transmembrane</keyword>
<keyword evidence="10" id="KW-1185">Reference proteome</keyword>
<dbReference type="Gene3D" id="1.10.3720.10">
    <property type="entry name" value="MetI-like"/>
    <property type="match status" value="1"/>
</dbReference>
<dbReference type="Pfam" id="PF00528">
    <property type="entry name" value="BPD_transp_1"/>
    <property type="match status" value="1"/>
</dbReference>
<accession>A0ABX1KE80</accession>
<proteinExistence type="inferred from homology"/>
<dbReference type="Proteomes" id="UP001429745">
    <property type="component" value="Unassembled WGS sequence"/>
</dbReference>
<dbReference type="SUPFAM" id="SSF161098">
    <property type="entry name" value="MetI-like"/>
    <property type="match status" value="1"/>
</dbReference>
<dbReference type="InterPro" id="IPR000515">
    <property type="entry name" value="MetI-like"/>
</dbReference>
<feature type="domain" description="ABC transmembrane type-1" evidence="8">
    <location>
        <begin position="58"/>
        <end position="249"/>
    </location>
</feature>
<evidence type="ECO:0000256" key="1">
    <source>
        <dbReference type="ARBA" id="ARBA00004651"/>
    </source>
</evidence>
<gene>
    <name evidence="9" type="ORF">HF576_10560</name>
</gene>
<evidence type="ECO:0000256" key="6">
    <source>
        <dbReference type="ARBA" id="ARBA00023136"/>
    </source>
</evidence>
<dbReference type="CDD" id="cd06261">
    <property type="entry name" value="TM_PBP2"/>
    <property type="match status" value="1"/>
</dbReference>
<feature type="transmembrane region" description="Helical" evidence="7">
    <location>
        <begin position="57"/>
        <end position="81"/>
    </location>
</feature>
<evidence type="ECO:0000256" key="4">
    <source>
        <dbReference type="ARBA" id="ARBA00022692"/>
    </source>
</evidence>
<reference evidence="9 10" key="1">
    <citation type="submission" date="2020-04" db="EMBL/GenBank/DDBJ databases">
        <title>CFH 90308 Microbacterium sp.</title>
        <authorList>
            <person name="Nie G."/>
            <person name="Ming H."/>
            <person name="Xia T."/>
        </authorList>
    </citation>
    <scope>NUCLEOTIDE SEQUENCE [LARGE SCALE GENOMIC DNA]</scope>
    <source>
        <strain evidence="9 10">CFH 90308</strain>
    </source>
</reference>